<proteinExistence type="predicted"/>
<organism evidence="1">
    <name type="scientific">bioreactor metagenome</name>
    <dbReference type="NCBI Taxonomy" id="1076179"/>
    <lineage>
        <taxon>unclassified sequences</taxon>
        <taxon>metagenomes</taxon>
        <taxon>ecological metagenomes</taxon>
    </lineage>
</organism>
<name>A0A644YBU1_9ZZZZ</name>
<gene>
    <name evidence="1" type="ORF">SDC9_71862</name>
</gene>
<evidence type="ECO:0000313" key="1">
    <source>
        <dbReference type="EMBL" id="MPM25371.1"/>
    </source>
</evidence>
<sequence>MSFLVLAALIIITVSSAVHLVNLKEAQTDNE</sequence>
<reference evidence="1" key="1">
    <citation type="submission" date="2019-08" db="EMBL/GenBank/DDBJ databases">
        <authorList>
            <person name="Kucharzyk K."/>
            <person name="Murdoch R.W."/>
            <person name="Higgins S."/>
            <person name="Loffler F."/>
        </authorList>
    </citation>
    <scope>NUCLEOTIDE SEQUENCE</scope>
</reference>
<comment type="caution">
    <text evidence="1">The sequence shown here is derived from an EMBL/GenBank/DDBJ whole genome shotgun (WGS) entry which is preliminary data.</text>
</comment>
<dbReference type="EMBL" id="VSSQ01004481">
    <property type="protein sequence ID" value="MPM25371.1"/>
    <property type="molecule type" value="Genomic_DNA"/>
</dbReference>
<dbReference type="AlphaFoldDB" id="A0A644YBU1"/>
<protein>
    <submittedName>
        <fullName evidence="1">Uncharacterized protein</fullName>
    </submittedName>
</protein>
<accession>A0A644YBU1</accession>